<dbReference type="EMBL" id="BEYU01000067">
    <property type="protein sequence ID" value="GBG29871.1"/>
    <property type="molecule type" value="Genomic_DNA"/>
</dbReference>
<dbReference type="GO" id="GO:0015629">
    <property type="term" value="C:actin cytoskeleton"/>
    <property type="evidence" value="ECO:0007669"/>
    <property type="project" value="InterPro"/>
</dbReference>
<dbReference type="PANTHER" id="PTHR11913">
    <property type="entry name" value="COFILIN-RELATED"/>
    <property type="match status" value="1"/>
</dbReference>
<accession>A0A2R5GNI4</accession>
<organism evidence="5 6">
    <name type="scientific">Hondaea fermentalgiana</name>
    <dbReference type="NCBI Taxonomy" id="2315210"/>
    <lineage>
        <taxon>Eukaryota</taxon>
        <taxon>Sar</taxon>
        <taxon>Stramenopiles</taxon>
        <taxon>Bigyra</taxon>
        <taxon>Labyrinthulomycetes</taxon>
        <taxon>Thraustochytrida</taxon>
        <taxon>Thraustochytriidae</taxon>
        <taxon>Hondaea</taxon>
    </lineage>
</organism>
<dbReference type="AlphaFoldDB" id="A0A2R5GNI4"/>
<dbReference type="OrthoDB" id="10249245at2759"/>
<dbReference type="SMART" id="SM00102">
    <property type="entry name" value="ADF"/>
    <property type="match status" value="1"/>
</dbReference>
<evidence type="ECO:0000256" key="2">
    <source>
        <dbReference type="ARBA" id="ARBA00023203"/>
    </source>
</evidence>
<name>A0A2R5GNI4_9STRA</name>
<gene>
    <name evidence="5" type="ORF">FCC1311_060912</name>
</gene>
<dbReference type="GO" id="GO:0030042">
    <property type="term" value="P:actin filament depolymerization"/>
    <property type="evidence" value="ECO:0007669"/>
    <property type="project" value="InterPro"/>
</dbReference>
<dbReference type="GO" id="GO:0003779">
    <property type="term" value="F:actin binding"/>
    <property type="evidence" value="ECO:0007669"/>
    <property type="project" value="UniProtKB-KW"/>
</dbReference>
<dbReference type="InParanoid" id="A0A2R5GNI4"/>
<comment type="caution">
    <text evidence="5">The sequence shown here is derived from an EMBL/GenBank/DDBJ whole genome shotgun (WGS) entry which is preliminary data.</text>
</comment>
<evidence type="ECO:0000256" key="3">
    <source>
        <dbReference type="SAM" id="MobiDB-lite"/>
    </source>
</evidence>
<evidence type="ECO:0000313" key="5">
    <source>
        <dbReference type="EMBL" id="GBG29871.1"/>
    </source>
</evidence>
<dbReference type="InterPro" id="IPR017904">
    <property type="entry name" value="ADF/Cofilin"/>
</dbReference>
<evidence type="ECO:0000256" key="1">
    <source>
        <dbReference type="ARBA" id="ARBA00006844"/>
    </source>
</evidence>
<dbReference type="Pfam" id="PF00241">
    <property type="entry name" value="Cofilin_ADF"/>
    <property type="match status" value="1"/>
</dbReference>
<protein>
    <submittedName>
        <fullName evidence="5">Cofilin/actin-depolymerizing factor-like</fullName>
    </submittedName>
</protein>
<dbReference type="FunCoup" id="A0A2R5GNI4">
    <property type="interactions" value="65"/>
</dbReference>
<sequence>MTEEKALYRVDEDVLAEYKKFKLGRKYRWVMFGVDEDGEGRVHRVKHVEADRSKGVDDLVAALPEHDCRYVVYEYEYTTSDGRKSDKLFFINWNPRSAPTATQMDYLTGRTAIREICEGCFDVSATTTNDVRTGVLGDDAQVESDQDEVDDDNDDWIDA</sequence>
<evidence type="ECO:0000313" key="6">
    <source>
        <dbReference type="Proteomes" id="UP000241890"/>
    </source>
</evidence>
<feature type="region of interest" description="Disordered" evidence="3">
    <location>
        <begin position="134"/>
        <end position="159"/>
    </location>
</feature>
<dbReference type="Proteomes" id="UP000241890">
    <property type="component" value="Unassembled WGS sequence"/>
</dbReference>
<feature type="domain" description="ADF-H" evidence="4">
    <location>
        <begin position="6"/>
        <end position="141"/>
    </location>
</feature>
<proteinExistence type="inferred from homology"/>
<keyword evidence="2" id="KW-0009">Actin-binding</keyword>
<comment type="similarity">
    <text evidence="1">Belongs to the actin-binding proteins ADF family.</text>
</comment>
<dbReference type="PROSITE" id="PS51263">
    <property type="entry name" value="ADF_H"/>
    <property type="match status" value="1"/>
</dbReference>
<dbReference type="InterPro" id="IPR029006">
    <property type="entry name" value="ADF-H/Gelsolin-like_dom_sf"/>
</dbReference>
<keyword evidence="6" id="KW-1185">Reference proteome</keyword>
<dbReference type="Gene3D" id="3.40.20.10">
    <property type="entry name" value="Severin"/>
    <property type="match status" value="1"/>
</dbReference>
<feature type="compositionally biased region" description="Acidic residues" evidence="3">
    <location>
        <begin position="140"/>
        <end position="159"/>
    </location>
</feature>
<dbReference type="InterPro" id="IPR002108">
    <property type="entry name" value="ADF-H"/>
</dbReference>
<reference evidence="5 6" key="1">
    <citation type="submission" date="2017-12" db="EMBL/GenBank/DDBJ databases">
        <title>Sequencing, de novo assembly and annotation of complete genome of a new Thraustochytrid species, strain FCC1311.</title>
        <authorList>
            <person name="Sedici K."/>
            <person name="Godart F."/>
            <person name="Aiese Cigliano R."/>
            <person name="Sanseverino W."/>
            <person name="Barakat M."/>
            <person name="Ortet P."/>
            <person name="Marechal E."/>
            <person name="Cagnac O."/>
            <person name="Amato A."/>
        </authorList>
    </citation>
    <scope>NUCLEOTIDE SEQUENCE [LARGE SCALE GENOMIC DNA]</scope>
</reference>
<dbReference type="SUPFAM" id="SSF55753">
    <property type="entry name" value="Actin depolymerizing proteins"/>
    <property type="match status" value="1"/>
</dbReference>
<evidence type="ECO:0000259" key="4">
    <source>
        <dbReference type="PROSITE" id="PS51263"/>
    </source>
</evidence>